<dbReference type="InterPro" id="IPR002298">
    <property type="entry name" value="DNA_polymerase_A"/>
</dbReference>
<accession>A0ABQ0KW12</accession>
<name>A0ABQ0KW12_MYCCL</name>
<dbReference type="PANTHER" id="PTHR10133:SF27">
    <property type="entry name" value="DNA POLYMERASE NU"/>
    <property type="match status" value="1"/>
</dbReference>
<dbReference type="SUPFAM" id="SSF53098">
    <property type="entry name" value="Ribonuclease H-like"/>
    <property type="match status" value="1"/>
</dbReference>
<feature type="domain" description="DNA-directed DNA polymerase family A palm" evidence="2">
    <location>
        <begin position="631"/>
        <end position="875"/>
    </location>
</feature>
<evidence type="ECO:0000259" key="2">
    <source>
        <dbReference type="SMART" id="SM00482"/>
    </source>
</evidence>
<dbReference type="Gene3D" id="3.30.70.370">
    <property type="match status" value="1"/>
</dbReference>
<dbReference type="SUPFAM" id="SSF56672">
    <property type="entry name" value="DNA/RNA polymerases"/>
    <property type="match status" value="1"/>
</dbReference>
<evidence type="ECO:0000313" key="3">
    <source>
        <dbReference type="EMBL" id="GAT42309.1"/>
    </source>
</evidence>
<dbReference type="PANTHER" id="PTHR10133">
    <property type="entry name" value="DNA POLYMERASE I"/>
    <property type="match status" value="1"/>
</dbReference>
<evidence type="ECO:0000256" key="1">
    <source>
        <dbReference type="ARBA" id="ARBA00022705"/>
    </source>
</evidence>
<proteinExistence type="predicted"/>
<dbReference type="InterPro" id="IPR043502">
    <property type="entry name" value="DNA/RNA_pol_sf"/>
</dbReference>
<dbReference type="SMART" id="SM00482">
    <property type="entry name" value="POLAc"/>
    <property type="match status" value="1"/>
</dbReference>
<reference evidence="3" key="1">
    <citation type="submission" date="2014-09" db="EMBL/GenBank/DDBJ databases">
        <title>Genome sequence of the luminous mushroom Mycena chlorophos for searching fungal bioluminescence genes.</title>
        <authorList>
            <person name="Tanaka Y."/>
            <person name="Kasuga D."/>
            <person name="Oba Y."/>
            <person name="Hase S."/>
            <person name="Sato K."/>
            <person name="Oba Y."/>
            <person name="Sakakibara Y."/>
        </authorList>
    </citation>
    <scope>NUCLEOTIDE SEQUENCE</scope>
</reference>
<keyword evidence="1" id="KW-0235">DNA replication</keyword>
<gene>
    <name evidence="3" type="ORF">MCHLO_00028</name>
</gene>
<dbReference type="Gene3D" id="1.10.150.20">
    <property type="entry name" value="5' to 3' exonuclease, C-terminal subdomain"/>
    <property type="match status" value="1"/>
</dbReference>
<dbReference type="InterPro" id="IPR001098">
    <property type="entry name" value="DNA-dir_DNA_pol_A_palm_dom"/>
</dbReference>
<dbReference type="InterPro" id="IPR012337">
    <property type="entry name" value="RNaseH-like_sf"/>
</dbReference>
<dbReference type="Proteomes" id="UP000815677">
    <property type="component" value="Unassembled WGS sequence"/>
</dbReference>
<organism evidence="3 4">
    <name type="scientific">Mycena chlorophos</name>
    <name type="common">Agaric fungus</name>
    <name type="synonym">Agaricus chlorophos</name>
    <dbReference type="NCBI Taxonomy" id="658473"/>
    <lineage>
        <taxon>Eukaryota</taxon>
        <taxon>Fungi</taxon>
        <taxon>Dikarya</taxon>
        <taxon>Basidiomycota</taxon>
        <taxon>Agaricomycotina</taxon>
        <taxon>Agaricomycetes</taxon>
        <taxon>Agaricomycetidae</taxon>
        <taxon>Agaricales</taxon>
        <taxon>Marasmiineae</taxon>
        <taxon>Mycenaceae</taxon>
        <taxon>Mycena</taxon>
    </lineage>
</organism>
<sequence>MASLSTYQERYLALIRQRADIDIDIAQLMAECFADGHTIVNLLDMPDDAPVKRKRRKASAPQRVEVGEGHFERMGRIWRTQHADCAIKHRGQPDPEREAFKHLALLVRAKMTEIYAVERAIARLKKLGEAVDPSICVICDGGSANECACTCPDGPTYRGVNLQSEALTGDMEMLDNVLDLLKQQTPSGDHQRDNDGLVKDWNHAFGVWARMAAKWQLRAPTIILEPSWLSLIRSKSGMNISGNLIVALRYVVFDFETASRSELTKVGAWRYASDFSTFILCAACKVYIDHKPQPAFCLSEKQLHALDPRLMELANDPETIFIVHNGGFEQGMWHYHMVPMGYPKMPPERWHDTMAVCAMKALPLGLDAAVSALELPIKKDMEGHKHMLFMCKPHKDSWDHHTPENLQRLYEYCIGDVEAQGGLYHATKALGKAERAVWVEDQYIQQRGVTVDPKFIRACIDVLDMVRIPMTERFRQITGIKPTQREKILNWVNEQGVALGDMKKATLDAMLDPDDEFEIDALDEPLPLHVHEALTLRRALASSSVAKLERMLMCATSDNRVRYTTQYHGARTGRDAGRLMQVQNYPRGELKERMKERQGLTEEALVEAVMDRNLPLLYEIWGHDIFNLIISLLRSCIVADKGKVLCGGDYAGVEARNLLSMAGQHDRVEQMHAGVDVYCENASLIYKRPITKANTIERQTGKNSTLGNGYGLGAYGFQSRFAPNQSIEFAQQVVHSYRNDFAPMVPKFWYGLFAASVNAVWCDLSRTYSFLDIEFRKEGEWLTMRLPSGRKLYYHRPRKATTYTPSGDEKPSWSFMSYQGKRFRRHLAWHGMVTADCIQGSARCMLVAAMLRFRREGLPTIFKVHDELVIEEYDRPDLTTIVQQIMEDSDPWVIERKFKVRAEVEKMLRYQQPKIFETKEQARRYAELSWRGVSKTWEVKEIDDDD</sequence>
<keyword evidence="4" id="KW-1185">Reference proteome</keyword>
<dbReference type="EMBL" id="DF837701">
    <property type="protein sequence ID" value="GAT42309.1"/>
    <property type="molecule type" value="Genomic_DNA"/>
</dbReference>
<evidence type="ECO:0000313" key="4">
    <source>
        <dbReference type="Proteomes" id="UP000815677"/>
    </source>
</evidence>
<protein>
    <submittedName>
        <fullName evidence="3">XRE family transcriptional regulator</fullName>
    </submittedName>
</protein>
<dbReference type="Pfam" id="PF00476">
    <property type="entry name" value="DNA_pol_A"/>
    <property type="match status" value="1"/>
</dbReference>